<dbReference type="Proteomes" id="UP000017559">
    <property type="component" value="Unassembled WGS sequence"/>
</dbReference>
<evidence type="ECO:0000256" key="1">
    <source>
        <dbReference type="SAM" id="MobiDB-lite"/>
    </source>
</evidence>
<proteinExistence type="predicted"/>
<dbReference type="KEGG" id="mrr:Moror_8464"/>
<dbReference type="HOGENOM" id="CLU_036636_2_0_1"/>
<sequence>MVGGKVLSEEYKGEVEVEDRENQTPSNDDDLLTTSLRPPMPLPTPMTLLIDRVSALCADWNTISPDIAHSTCVANASQLSLGICLDTALTNEGLATLCIEGLVQVQTLCWIIMIMTINLTTILEENAEESIHNSSRDVDFLFVEADPQKVGRFEGLLSVDKRVATGWQPTQDVLAMPTLQDIDEMPDTSYNYNMELYGDRES</sequence>
<evidence type="ECO:0000313" key="3">
    <source>
        <dbReference type="Proteomes" id="UP000017559"/>
    </source>
</evidence>
<accession>V2W3B1</accession>
<feature type="region of interest" description="Disordered" evidence="1">
    <location>
        <begin position="1"/>
        <end position="37"/>
    </location>
</feature>
<protein>
    <submittedName>
        <fullName evidence="2">Uncharacterized protein</fullName>
    </submittedName>
</protein>
<dbReference type="AlphaFoldDB" id="V2W3B1"/>
<evidence type="ECO:0000313" key="2">
    <source>
        <dbReference type="EMBL" id="ESK81283.1"/>
    </source>
</evidence>
<keyword evidence="3" id="KW-1185">Reference proteome</keyword>
<gene>
    <name evidence="2" type="ORF">Moror_8464</name>
</gene>
<dbReference type="EMBL" id="AWSO01002574">
    <property type="protein sequence ID" value="ESK81283.1"/>
    <property type="molecule type" value="Genomic_DNA"/>
</dbReference>
<dbReference type="OrthoDB" id="2506944at2759"/>
<name>V2W3B1_MONRO</name>
<comment type="caution">
    <text evidence="2">The sequence shown here is derived from an EMBL/GenBank/DDBJ whole genome shotgun (WGS) entry which is preliminary data.</text>
</comment>
<organism evidence="2 3">
    <name type="scientific">Moniliophthora roreri (strain MCA 2997)</name>
    <name type="common">Cocoa frosty pod rot fungus</name>
    <name type="synonym">Crinipellis roreri</name>
    <dbReference type="NCBI Taxonomy" id="1381753"/>
    <lineage>
        <taxon>Eukaryota</taxon>
        <taxon>Fungi</taxon>
        <taxon>Dikarya</taxon>
        <taxon>Basidiomycota</taxon>
        <taxon>Agaricomycotina</taxon>
        <taxon>Agaricomycetes</taxon>
        <taxon>Agaricomycetidae</taxon>
        <taxon>Agaricales</taxon>
        <taxon>Marasmiineae</taxon>
        <taxon>Marasmiaceae</taxon>
        <taxon>Moniliophthora</taxon>
    </lineage>
</organism>
<reference evidence="2 3" key="1">
    <citation type="journal article" date="2014" name="BMC Genomics">
        <title>Genome and secretome analysis of the hemibiotrophic fungal pathogen, Moniliophthora roreri, which causes frosty pod rot disease of cacao: mechanisms of the biotrophic and necrotrophic phases.</title>
        <authorList>
            <person name="Meinhardt L.W."/>
            <person name="Costa G.G.L."/>
            <person name="Thomazella D.P.T."/>
            <person name="Teixeira P.J.P.L."/>
            <person name="Carazzolle M.F."/>
            <person name="Schuster S.C."/>
            <person name="Carlson J.E."/>
            <person name="Guiltinan M.J."/>
            <person name="Mieczkowski P."/>
            <person name="Farmer A."/>
            <person name="Ramaraj T."/>
            <person name="Crozier J."/>
            <person name="Davis R.E."/>
            <person name="Shao J."/>
            <person name="Melnick R.L."/>
            <person name="Pereira G.A.G."/>
            <person name="Bailey B.A."/>
        </authorList>
    </citation>
    <scope>NUCLEOTIDE SEQUENCE [LARGE SCALE GENOMIC DNA]</scope>
    <source>
        <strain evidence="2 3">MCA 2997</strain>
    </source>
</reference>